<dbReference type="PROSITE" id="PS51257">
    <property type="entry name" value="PROKAR_LIPOPROTEIN"/>
    <property type="match status" value="1"/>
</dbReference>
<organism evidence="1 2">
    <name type="scientific">Candidatus Thalassospirochaeta sargassi</name>
    <dbReference type="NCBI Taxonomy" id="3119039"/>
    <lineage>
        <taxon>Bacteria</taxon>
        <taxon>Pseudomonadati</taxon>
        <taxon>Spirochaetota</taxon>
        <taxon>Spirochaetia</taxon>
        <taxon>Spirochaetales</taxon>
        <taxon>Spirochaetaceae</taxon>
        <taxon>Candidatus Thalassospirochaeta</taxon>
    </lineage>
</organism>
<comment type="caution">
    <text evidence="1">The sequence shown here is derived from an EMBL/GenBank/DDBJ whole genome shotgun (WGS) entry which is preliminary data.</text>
</comment>
<reference evidence="1 2" key="1">
    <citation type="submission" date="2022-12" db="EMBL/GenBank/DDBJ databases">
        <title>Metagenome assembled genome from gulf of manar.</title>
        <authorList>
            <person name="Kohli P."/>
            <person name="Pk S."/>
            <person name="Venkata Ramana C."/>
            <person name="Sasikala C."/>
        </authorList>
    </citation>
    <scope>NUCLEOTIDE SEQUENCE [LARGE SCALE GENOMIC DNA]</scope>
    <source>
        <strain evidence="1">JB008</strain>
    </source>
</reference>
<dbReference type="Proteomes" id="UP001221217">
    <property type="component" value="Unassembled WGS sequence"/>
</dbReference>
<protein>
    <submittedName>
        <fullName evidence="1">Uncharacterized protein</fullName>
    </submittedName>
</protein>
<proteinExistence type="predicted"/>
<name>A0AAJ1IFU0_9SPIO</name>
<dbReference type="EMBL" id="JAQQAL010000014">
    <property type="protein sequence ID" value="MDC7226590.1"/>
    <property type="molecule type" value="Genomic_DNA"/>
</dbReference>
<sequence length="244" mass="26555">MKTKNIRALRYALMGLILIAAVTFSSCAVKNEINLSLKGSGTASTDVVLDESLLFYLESLAELTGETSDGPLFNVEDIKKGMEVNPGITVDSIENIGDGRITAEISFDDIEQLIAETEISLNKRIISFSDNGGEKEISIYIDIDNFQDIAPLFPIVEEPLFMTFGPLENQGISEAEYLEMMEYALGEGGGELISNSMITTVINIDGTLISQTGGTANGNSVTFETPLIRVLMLDQPIEYSITFK</sequence>
<evidence type="ECO:0000313" key="1">
    <source>
        <dbReference type="EMBL" id="MDC7226590.1"/>
    </source>
</evidence>
<gene>
    <name evidence="1" type="ORF">PQJ61_07475</name>
</gene>
<dbReference type="AlphaFoldDB" id="A0AAJ1IFU0"/>
<evidence type="ECO:0000313" key="2">
    <source>
        <dbReference type="Proteomes" id="UP001221217"/>
    </source>
</evidence>
<accession>A0AAJ1IFU0</accession>